<evidence type="ECO:0000256" key="11">
    <source>
        <dbReference type="ARBA" id="ARBA00023242"/>
    </source>
</evidence>
<keyword evidence="10" id="KW-0238">DNA-binding</keyword>
<comment type="similarity">
    <text evidence="2">Belongs to the ORC1 family.</text>
</comment>
<dbReference type="FunFam" id="3.40.50.300:FF:000199">
    <property type="entry name" value="Origin recognition complex subunit 1"/>
    <property type="match status" value="1"/>
</dbReference>
<dbReference type="InterPro" id="IPR003959">
    <property type="entry name" value="ATPase_AAA_core"/>
</dbReference>
<dbReference type="PANTHER" id="PTHR10763:SF23">
    <property type="entry name" value="ORIGIN RECOGNITION COMPLEX SUBUNIT 1"/>
    <property type="match status" value="1"/>
</dbReference>
<dbReference type="GO" id="GO:0046872">
    <property type="term" value="F:metal ion binding"/>
    <property type="evidence" value="ECO:0007669"/>
    <property type="project" value="UniProtKB-KW"/>
</dbReference>
<evidence type="ECO:0000256" key="4">
    <source>
        <dbReference type="ARBA" id="ARBA00022618"/>
    </source>
</evidence>
<dbReference type="GO" id="GO:0033314">
    <property type="term" value="P:mitotic DNA replication checkpoint signaling"/>
    <property type="evidence" value="ECO:0007669"/>
    <property type="project" value="TreeGrafter"/>
</dbReference>
<feature type="domain" description="AAA+ ATPase" evidence="13">
    <location>
        <begin position="58"/>
        <end position="209"/>
    </location>
</feature>
<feature type="non-terminal residue" evidence="15">
    <location>
        <position position="1"/>
    </location>
</feature>
<dbReference type="FunFam" id="1.10.8.60:FF:000062">
    <property type="entry name" value="Origin recognition complex subunit 1"/>
    <property type="match status" value="1"/>
</dbReference>
<dbReference type="CDD" id="cd08768">
    <property type="entry name" value="Cdc6_C"/>
    <property type="match status" value="1"/>
</dbReference>
<dbReference type="InterPro" id="IPR041083">
    <property type="entry name" value="AAA_lid_10"/>
</dbReference>
<dbReference type="OMA" id="QPIINGE"/>
<dbReference type="SMART" id="SM01074">
    <property type="entry name" value="Cdc6_C"/>
    <property type="match status" value="1"/>
</dbReference>
<sequence>SATPIIPKRPQQILSPTSALEEARARLHVSAVPDSLPCREKEFSDIYSFVESKLYDGTGGCMYISGVPGTGKTATVHEVIRTLEINVEEDDLPKFKYLEINGMKLTEPRQAYVQLLKELTGQKATPDHAADLLNKKFSTPGPRRETVVLLVDELDLLWTRKQDVMYNIFDWPTKQHAKLVVLAVANTMDLPERIMMKRVSSRLGLTRMTFQPYTFRQLENIVTSRMKGLRVFDDDALQLAARKVAAVSGDARRALDICRRSTEIAESLHKGKGEILVGMLHVNTALEEMFSSPKIVAIRNLSAQEQLFLRAVVAEFQRTGVEESEFSKLYSQHLSLCRFESIQPPTTSELAGMCSRLGSMRLLLVEHGRQDLYMRVRLNISQDDVLYALRDTEFS</sequence>
<dbReference type="CTD" id="20231932"/>
<reference evidence="15 16" key="1">
    <citation type="journal article" date="2013" name="Nature">
        <title>Insights into bilaterian evolution from three spiralian genomes.</title>
        <authorList>
            <person name="Simakov O."/>
            <person name="Marletaz F."/>
            <person name="Cho S.J."/>
            <person name="Edsinger-Gonzales E."/>
            <person name="Havlak P."/>
            <person name="Hellsten U."/>
            <person name="Kuo D.H."/>
            <person name="Larsson T."/>
            <person name="Lv J."/>
            <person name="Arendt D."/>
            <person name="Savage R."/>
            <person name="Osoegawa K."/>
            <person name="de Jong P."/>
            <person name="Grimwood J."/>
            <person name="Chapman J.A."/>
            <person name="Shapiro H."/>
            <person name="Aerts A."/>
            <person name="Otillar R.P."/>
            <person name="Terry A.Y."/>
            <person name="Boore J.L."/>
            <person name="Grigoriev I.V."/>
            <person name="Lindberg D.R."/>
            <person name="Seaver E.C."/>
            <person name="Weisblat D.A."/>
            <person name="Putnam N.H."/>
            <person name="Rokhsar D.S."/>
        </authorList>
    </citation>
    <scope>NUCLEOTIDE SEQUENCE [LARGE SCALE GENOMIC DNA]</scope>
</reference>
<dbReference type="Gene3D" id="3.40.50.300">
    <property type="entry name" value="P-loop containing nucleotide triphosphate hydrolases"/>
    <property type="match status" value="1"/>
</dbReference>
<protein>
    <recommendedName>
        <fullName evidence="3">Origin recognition complex subunit 1</fullName>
    </recommendedName>
</protein>
<dbReference type="GO" id="GO:0006270">
    <property type="term" value="P:DNA replication initiation"/>
    <property type="evidence" value="ECO:0007669"/>
    <property type="project" value="InterPro"/>
</dbReference>
<keyword evidence="7" id="KW-0547">Nucleotide-binding</keyword>
<dbReference type="RefSeq" id="XP_009056929.1">
    <property type="nucleotide sequence ID" value="XM_009058681.1"/>
</dbReference>
<dbReference type="SUPFAM" id="SSF52540">
    <property type="entry name" value="P-loop containing nucleoside triphosphate hydrolases"/>
    <property type="match status" value="1"/>
</dbReference>
<evidence type="ECO:0000256" key="10">
    <source>
        <dbReference type="ARBA" id="ARBA00023125"/>
    </source>
</evidence>
<evidence type="ECO:0000256" key="2">
    <source>
        <dbReference type="ARBA" id="ARBA00008398"/>
    </source>
</evidence>
<dbReference type="KEGG" id="lgi:LOTGIDRAFT_121112"/>
<evidence type="ECO:0000256" key="7">
    <source>
        <dbReference type="ARBA" id="ARBA00022741"/>
    </source>
</evidence>
<dbReference type="AlphaFoldDB" id="V4BTT9"/>
<dbReference type="GO" id="GO:0005664">
    <property type="term" value="C:nuclear origin of replication recognition complex"/>
    <property type="evidence" value="ECO:0007669"/>
    <property type="project" value="TreeGrafter"/>
</dbReference>
<evidence type="ECO:0000313" key="16">
    <source>
        <dbReference type="Proteomes" id="UP000030746"/>
    </source>
</evidence>
<evidence type="ECO:0000256" key="12">
    <source>
        <dbReference type="ARBA" id="ARBA00023306"/>
    </source>
</evidence>
<dbReference type="InterPro" id="IPR036390">
    <property type="entry name" value="WH_DNA-bd_sf"/>
</dbReference>
<accession>V4BTT9</accession>
<keyword evidence="8" id="KW-0067">ATP-binding</keyword>
<evidence type="ECO:0000259" key="14">
    <source>
        <dbReference type="SMART" id="SM01074"/>
    </source>
</evidence>
<dbReference type="SMART" id="SM00382">
    <property type="entry name" value="AAA"/>
    <property type="match status" value="1"/>
</dbReference>
<dbReference type="Pfam" id="PF00004">
    <property type="entry name" value="AAA"/>
    <property type="match status" value="1"/>
</dbReference>
<keyword evidence="12" id="KW-0131">Cell cycle</keyword>
<evidence type="ECO:0000256" key="8">
    <source>
        <dbReference type="ARBA" id="ARBA00022840"/>
    </source>
</evidence>
<dbReference type="InterPro" id="IPR050311">
    <property type="entry name" value="ORC1/CDC6"/>
</dbReference>
<dbReference type="EMBL" id="KB202094">
    <property type="protein sequence ID" value="ESO92369.1"/>
    <property type="molecule type" value="Genomic_DNA"/>
</dbReference>
<organism evidence="15 16">
    <name type="scientific">Lottia gigantea</name>
    <name type="common">Giant owl limpet</name>
    <dbReference type="NCBI Taxonomy" id="225164"/>
    <lineage>
        <taxon>Eukaryota</taxon>
        <taxon>Metazoa</taxon>
        <taxon>Spiralia</taxon>
        <taxon>Lophotrochozoa</taxon>
        <taxon>Mollusca</taxon>
        <taxon>Gastropoda</taxon>
        <taxon>Patellogastropoda</taxon>
        <taxon>Lottioidea</taxon>
        <taxon>Lottiidae</taxon>
        <taxon>Lottia</taxon>
    </lineage>
</organism>
<dbReference type="GO" id="GO:0016887">
    <property type="term" value="F:ATP hydrolysis activity"/>
    <property type="evidence" value="ECO:0007669"/>
    <property type="project" value="InterPro"/>
</dbReference>
<dbReference type="HOGENOM" id="CLU_012774_5_1_1"/>
<dbReference type="GO" id="GO:0003688">
    <property type="term" value="F:DNA replication origin binding"/>
    <property type="evidence" value="ECO:0007669"/>
    <property type="project" value="TreeGrafter"/>
</dbReference>
<dbReference type="Proteomes" id="UP000030746">
    <property type="component" value="Unassembled WGS sequence"/>
</dbReference>
<keyword evidence="5" id="KW-0235">DNA replication</keyword>
<dbReference type="OrthoDB" id="1926878at2759"/>
<dbReference type="Gene3D" id="1.10.8.60">
    <property type="match status" value="1"/>
</dbReference>
<evidence type="ECO:0000256" key="1">
    <source>
        <dbReference type="ARBA" id="ARBA00004123"/>
    </source>
</evidence>
<dbReference type="InterPro" id="IPR015163">
    <property type="entry name" value="Cdc6_C"/>
</dbReference>
<evidence type="ECO:0000256" key="9">
    <source>
        <dbReference type="ARBA" id="ARBA00022842"/>
    </source>
</evidence>
<dbReference type="Pfam" id="PF17872">
    <property type="entry name" value="AAA_lid_10"/>
    <property type="match status" value="1"/>
</dbReference>
<evidence type="ECO:0000313" key="15">
    <source>
        <dbReference type="EMBL" id="ESO92369.1"/>
    </source>
</evidence>
<dbReference type="GO" id="GO:0051301">
    <property type="term" value="P:cell division"/>
    <property type="evidence" value="ECO:0007669"/>
    <property type="project" value="UniProtKB-KW"/>
</dbReference>
<comment type="subcellular location">
    <subcellularLocation>
        <location evidence="1">Nucleus</location>
    </subcellularLocation>
</comment>
<keyword evidence="9" id="KW-0460">Magnesium</keyword>
<evidence type="ECO:0000256" key="3">
    <source>
        <dbReference type="ARBA" id="ARBA00019081"/>
    </source>
</evidence>
<feature type="domain" description="Cdc6 C-terminal" evidence="14">
    <location>
        <begin position="309"/>
        <end position="389"/>
    </location>
</feature>
<dbReference type="InterPro" id="IPR003593">
    <property type="entry name" value="AAA+_ATPase"/>
</dbReference>
<keyword evidence="11" id="KW-0539">Nucleus</keyword>
<dbReference type="GeneID" id="20231932"/>
<evidence type="ECO:0000256" key="6">
    <source>
        <dbReference type="ARBA" id="ARBA00022723"/>
    </source>
</evidence>
<dbReference type="GO" id="GO:0005524">
    <property type="term" value="F:ATP binding"/>
    <property type="evidence" value="ECO:0007669"/>
    <property type="project" value="UniProtKB-KW"/>
</dbReference>
<keyword evidence="6" id="KW-0479">Metal-binding</keyword>
<name>V4BTT9_LOTGI</name>
<dbReference type="Pfam" id="PF09079">
    <property type="entry name" value="WHD_Cdc6"/>
    <property type="match status" value="1"/>
</dbReference>
<dbReference type="InterPro" id="IPR016314">
    <property type="entry name" value="Cdc6/18"/>
</dbReference>
<proteinExistence type="inferred from homology"/>
<dbReference type="InterPro" id="IPR027417">
    <property type="entry name" value="P-loop_NTPase"/>
</dbReference>
<evidence type="ECO:0000259" key="13">
    <source>
        <dbReference type="SMART" id="SM00382"/>
    </source>
</evidence>
<dbReference type="STRING" id="225164.V4BTT9"/>
<evidence type="ECO:0000256" key="5">
    <source>
        <dbReference type="ARBA" id="ARBA00022705"/>
    </source>
</evidence>
<dbReference type="PANTHER" id="PTHR10763">
    <property type="entry name" value="CELL DIVISION CONTROL PROTEIN 6-RELATED"/>
    <property type="match status" value="1"/>
</dbReference>
<dbReference type="PIRSF" id="PIRSF001767">
    <property type="entry name" value="Cdc6"/>
    <property type="match status" value="1"/>
</dbReference>
<keyword evidence="4" id="KW-0132">Cell division</keyword>
<keyword evidence="16" id="KW-1185">Reference proteome</keyword>
<gene>
    <name evidence="15" type="ORF">LOTGIDRAFT_121112</name>
</gene>
<dbReference type="SUPFAM" id="SSF46785">
    <property type="entry name" value="Winged helix' DNA-binding domain"/>
    <property type="match status" value="1"/>
</dbReference>